<sequence length="432" mass="46180">MTRLIAAMALAALLAGAAAAGPSGQRVLVLLNDADAMRTSHARFLADLEGRGYSLDVRAIDDSSLQLKRWDEWLYDKAVVLGSAKALGGAIDAAQLVDFVDAGHDLFLAVDGGASEELRSLALDLGVDVDARGNSVIDHFAYDSRLGGEDHATVLARDAVQSAVVLPGGLTGPVLFRGVGLSVPAESETAFLALSASPTAYAGKPGSAMTEAKLAGTSLGLVALAQLRNNARVAVTGSLWMLSDTAYGAEATGREGKSLGRAGNEGLVAAVSRWAFQERGVLRASNLSHRVVAGGHPGVVRPERYRINDDVEFSVQLHECADGECRPFKANDVQVELVMLDPYVRATLQHDGQGRFAAQVKVPDTYGVFKWVVDYRRLGYSYVELTETVPIRPFKHHEYERFIVQAYPYYASVASMMAGFLAVGAFFLYTKA</sequence>
<comment type="caution">
    <text evidence="11">The sequence shown here is derived from an EMBL/GenBank/DDBJ whole genome shotgun (WGS) entry which is preliminary data.</text>
</comment>
<dbReference type="Proteomes" id="UP000239649">
    <property type="component" value="Unassembled WGS sequence"/>
</dbReference>
<feature type="domain" description="OST48 N-terminal" evidence="9">
    <location>
        <begin position="26"/>
        <end position="275"/>
    </location>
</feature>
<protein>
    <recommendedName>
        <fullName evidence="8">Dolichyl-diphosphooligosaccharide--protein glycosyltransferase 48 kDa subunit</fullName>
        <shortName evidence="8">Oligosaccharyl transferase 48 kDa subunit</shortName>
    </recommendedName>
</protein>
<dbReference type="UniPathway" id="UPA00378"/>
<dbReference type="GO" id="GO:0018279">
    <property type="term" value="P:protein N-linked glycosylation via asparagine"/>
    <property type="evidence" value="ECO:0007669"/>
    <property type="project" value="UniProtKB-UniRule"/>
</dbReference>
<evidence type="ECO:0000256" key="3">
    <source>
        <dbReference type="ARBA" id="ARBA00008743"/>
    </source>
</evidence>
<evidence type="ECO:0000256" key="6">
    <source>
        <dbReference type="ARBA" id="ARBA00022989"/>
    </source>
</evidence>
<feature type="transmembrane region" description="Helical" evidence="8">
    <location>
        <begin position="407"/>
        <end position="429"/>
    </location>
</feature>
<evidence type="ECO:0000256" key="8">
    <source>
        <dbReference type="RuleBase" id="RU361142"/>
    </source>
</evidence>
<feature type="chain" id="PRO_5015022609" description="Dolichyl-diphosphooligosaccharide--protein glycosyltransferase 48 kDa subunit" evidence="8">
    <location>
        <begin position="21"/>
        <end position="432"/>
    </location>
</feature>
<comment type="similarity">
    <text evidence="3 8">Belongs to the DDOST 48 kDa subunit family.</text>
</comment>
<dbReference type="InterPro" id="IPR055457">
    <property type="entry name" value="OST48_N"/>
</dbReference>
<organism evidence="11 12">
    <name type="scientific">Micractinium conductrix</name>
    <dbReference type="NCBI Taxonomy" id="554055"/>
    <lineage>
        <taxon>Eukaryota</taxon>
        <taxon>Viridiplantae</taxon>
        <taxon>Chlorophyta</taxon>
        <taxon>core chlorophytes</taxon>
        <taxon>Trebouxiophyceae</taxon>
        <taxon>Chlorellales</taxon>
        <taxon>Chlorellaceae</taxon>
        <taxon>Chlorella clade</taxon>
        <taxon>Micractinium</taxon>
    </lineage>
</organism>
<keyword evidence="6 8" id="KW-1133">Transmembrane helix</keyword>
<dbReference type="Pfam" id="PF23358">
    <property type="entry name" value="OST48_MD"/>
    <property type="match status" value="1"/>
</dbReference>
<accession>A0A2P6VAZ7</accession>
<name>A0A2P6VAZ7_9CHLO</name>
<evidence type="ECO:0000259" key="9">
    <source>
        <dbReference type="Pfam" id="PF03345"/>
    </source>
</evidence>
<keyword evidence="7 8" id="KW-0472">Membrane</keyword>
<feature type="domain" description="OST48 middle" evidence="10">
    <location>
        <begin position="301"/>
        <end position="431"/>
    </location>
</feature>
<proteinExistence type="inferred from homology"/>
<evidence type="ECO:0000256" key="1">
    <source>
        <dbReference type="ARBA" id="ARBA00004479"/>
    </source>
</evidence>
<gene>
    <name evidence="11" type="ORF">C2E20_5373</name>
</gene>
<dbReference type="AlphaFoldDB" id="A0A2P6VAZ7"/>
<dbReference type="GO" id="GO:0016740">
    <property type="term" value="F:transferase activity"/>
    <property type="evidence" value="ECO:0007669"/>
    <property type="project" value="UniProtKB-KW"/>
</dbReference>
<evidence type="ECO:0000256" key="2">
    <source>
        <dbReference type="ARBA" id="ARBA00004922"/>
    </source>
</evidence>
<dbReference type="Pfam" id="PF03345">
    <property type="entry name" value="OST48_N"/>
    <property type="match status" value="1"/>
</dbReference>
<dbReference type="InterPro" id="IPR055459">
    <property type="entry name" value="OST48_MD"/>
</dbReference>
<feature type="signal peptide" evidence="8">
    <location>
        <begin position="1"/>
        <end position="20"/>
    </location>
</feature>
<comment type="pathway">
    <text evidence="2 8">Protein modification; protein glycosylation.</text>
</comment>
<dbReference type="PANTHER" id="PTHR10830:SF0">
    <property type="entry name" value="DOLICHYL-DIPHOSPHOOLIGOSACCHARIDE--PROTEIN GLYCOSYLTRANSFERASE 48 KDA SUBUNIT"/>
    <property type="match status" value="1"/>
</dbReference>
<evidence type="ECO:0000313" key="11">
    <source>
        <dbReference type="EMBL" id="PSC71272.1"/>
    </source>
</evidence>
<dbReference type="STRING" id="554055.A0A2P6VAZ7"/>
<evidence type="ECO:0000256" key="7">
    <source>
        <dbReference type="ARBA" id="ARBA00023136"/>
    </source>
</evidence>
<dbReference type="GO" id="GO:0008250">
    <property type="term" value="C:oligosaccharyltransferase complex"/>
    <property type="evidence" value="ECO:0007669"/>
    <property type="project" value="TreeGrafter"/>
</dbReference>
<dbReference type="PANTHER" id="PTHR10830">
    <property type="entry name" value="DOLICHYL-DIPHOSPHOOLIGOSACCHARIDE--PROTEIN GLYCOSYLTRANSFERASE 48 KDA SUBUNIT"/>
    <property type="match status" value="1"/>
</dbReference>
<reference evidence="11 12" key="1">
    <citation type="journal article" date="2018" name="Plant J.">
        <title>Genome sequences of Chlorella sorokiniana UTEX 1602 and Micractinium conductrix SAG 241.80: implications to maltose excretion by a green alga.</title>
        <authorList>
            <person name="Arriola M.B."/>
            <person name="Velmurugan N."/>
            <person name="Zhang Y."/>
            <person name="Plunkett M.H."/>
            <person name="Hondzo H."/>
            <person name="Barney B.M."/>
        </authorList>
    </citation>
    <scope>NUCLEOTIDE SEQUENCE [LARGE SCALE GENOMIC DNA]</scope>
    <source>
        <strain evidence="11 12">SAG 241.80</strain>
    </source>
</reference>
<keyword evidence="12" id="KW-1185">Reference proteome</keyword>
<comment type="subcellular location">
    <subcellularLocation>
        <location evidence="8">Endoplasmic reticulum membrane</location>
        <topology evidence="8">Single-pass type I membrane protein</topology>
    </subcellularLocation>
    <subcellularLocation>
        <location evidence="1">Membrane</location>
        <topology evidence="1">Single-pass type I membrane protein</topology>
    </subcellularLocation>
</comment>
<keyword evidence="5 8" id="KW-0256">Endoplasmic reticulum</keyword>
<comment type="function">
    <text evidence="8">Subunit of the oligosaccharyl transferase (OST) complex that catalyzes the initial transfer of a defined glycan (Glc(3)Man(9)GlcNAc(2) in eukaryotes) from the lipid carrier dolichol-pyrophosphate to an asparagine residue within an Asn-X-Ser/Thr consensus motif in nascent polypeptide chains, the first step in protein N-glycosylation. N-glycosylation occurs cotranslationally and the complex associates with the Sec61 complex at the channel-forming translocon complex that mediates protein translocation across the endoplasmic reticulum (ER).</text>
</comment>
<dbReference type="OrthoDB" id="29105at2759"/>
<dbReference type="EMBL" id="LHPF02000015">
    <property type="protein sequence ID" value="PSC71272.1"/>
    <property type="molecule type" value="Genomic_DNA"/>
</dbReference>
<dbReference type="InterPro" id="IPR005013">
    <property type="entry name" value="DDOST_48_kDa_subunit"/>
</dbReference>
<keyword evidence="8" id="KW-0732">Signal</keyword>
<comment type="subunit">
    <text evidence="8">Component of the oligosaccharyltransferase (OST) complex.</text>
</comment>
<evidence type="ECO:0000259" key="10">
    <source>
        <dbReference type="Pfam" id="PF23358"/>
    </source>
</evidence>
<evidence type="ECO:0000256" key="5">
    <source>
        <dbReference type="ARBA" id="ARBA00022824"/>
    </source>
</evidence>
<evidence type="ECO:0000313" key="12">
    <source>
        <dbReference type="Proteomes" id="UP000239649"/>
    </source>
</evidence>
<evidence type="ECO:0000256" key="4">
    <source>
        <dbReference type="ARBA" id="ARBA00022692"/>
    </source>
</evidence>
<keyword evidence="4 8" id="KW-0812">Transmembrane</keyword>